<dbReference type="AlphaFoldDB" id="Q5LLR1"/>
<dbReference type="Pfam" id="PF06037">
    <property type="entry name" value="DUF922"/>
    <property type="match status" value="1"/>
</dbReference>
<dbReference type="InterPro" id="IPR010321">
    <property type="entry name" value="DUF922"/>
</dbReference>
<organism evidence="1 2">
    <name type="scientific">Ruegeria pomeroyi (strain ATCC 700808 / DSM 15171 / DSS-3)</name>
    <name type="common">Silicibacter pomeroyi</name>
    <dbReference type="NCBI Taxonomy" id="246200"/>
    <lineage>
        <taxon>Bacteria</taxon>
        <taxon>Pseudomonadati</taxon>
        <taxon>Pseudomonadota</taxon>
        <taxon>Alphaproteobacteria</taxon>
        <taxon>Rhodobacterales</taxon>
        <taxon>Roseobacteraceae</taxon>
        <taxon>Ruegeria</taxon>
    </lineage>
</organism>
<proteinExistence type="predicted"/>
<protein>
    <submittedName>
        <fullName evidence="1">Uncharacterized protein</fullName>
    </submittedName>
</protein>
<dbReference type="HOGENOM" id="CLU_116731_0_0_5"/>
<reference evidence="1 2" key="1">
    <citation type="journal article" date="2004" name="Nature">
        <title>Genome sequence of Silicibacter pomeroyi reveals adaptations to the marine environment.</title>
        <authorList>
            <person name="Moran M.A."/>
            <person name="Buchan A."/>
            <person name="Gonzalez J.M."/>
            <person name="Heidelberg J.F."/>
            <person name="Whitman W.B."/>
            <person name="Kiene R.P."/>
            <person name="Henriksen J.R."/>
            <person name="King G.M."/>
            <person name="Belas R."/>
            <person name="Fuqua C."/>
            <person name="Brinkac L."/>
            <person name="Lewis M."/>
            <person name="Johri S."/>
            <person name="Weaver B."/>
            <person name="Pai G."/>
            <person name="Eisen J.A."/>
            <person name="Rahe E."/>
            <person name="Sheldon W.M."/>
            <person name="Ye W."/>
            <person name="Miller T.R."/>
            <person name="Carlton J."/>
            <person name="Rasko D.A."/>
            <person name="Paulsen I.T."/>
            <person name="Ren Q."/>
            <person name="Daugherty S.C."/>
            <person name="Deboy R.T."/>
            <person name="Dodson R.J."/>
            <person name="Durkin A.S."/>
            <person name="Madupu R."/>
            <person name="Nelson W.C."/>
            <person name="Sullivan S.A."/>
            <person name="Rosovitz M.J."/>
            <person name="Haft D.H."/>
            <person name="Selengut J."/>
            <person name="Ward N."/>
        </authorList>
    </citation>
    <scope>NUCLEOTIDE SEQUENCE [LARGE SCALE GENOMIC DNA]</scope>
    <source>
        <strain evidence="2">ATCC 700808 / DSM 15171 / DSS-3</strain>
    </source>
</reference>
<dbReference type="Proteomes" id="UP000001023">
    <property type="component" value="Chromosome"/>
</dbReference>
<gene>
    <name evidence="1" type="ordered locus">SPO3860</name>
</gene>
<name>Q5LLR1_RUEPO</name>
<dbReference type="eggNOG" id="COG5664">
    <property type="taxonomic scope" value="Bacteria"/>
</dbReference>
<dbReference type="EMBL" id="CP000031">
    <property type="protein sequence ID" value="AAV97074.1"/>
    <property type="molecule type" value="Genomic_DNA"/>
</dbReference>
<evidence type="ECO:0000313" key="1">
    <source>
        <dbReference type="EMBL" id="AAV97074.1"/>
    </source>
</evidence>
<dbReference type="PaxDb" id="246200-SPO3860"/>
<reference evidence="1 2" key="2">
    <citation type="journal article" date="2014" name="Stand. Genomic Sci.">
        <title>An updated genome annotation for the model marine bacterium Ruegeria pomeroyi DSS-3.</title>
        <authorList>
            <person name="Rivers A.R."/>
            <person name="Smith C.B."/>
            <person name="Moran M.A."/>
        </authorList>
    </citation>
    <scope>GENOME REANNOTATION</scope>
    <source>
        <strain evidence="2">ATCC 700808 / DSM 15171 / DSS-3</strain>
    </source>
</reference>
<accession>Q5LLR1</accession>
<dbReference type="STRING" id="246200.SPO3860"/>
<dbReference type="KEGG" id="sil:SPO3860"/>
<evidence type="ECO:0000313" key="2">
    <source>
        <dbReference type="Proteomes" id="UP000001023"/>
    </source>
</evidence>
<keyword evidence="2" id="KW-1185">Reference proteome</keyword>
<sequence>MWVEQIEKILTPRTPLILRCRNVPIPLIVSVFVECDMFDESLPISRAMKCLFVSVLCLSVGATAADAKPKIKVVNKTYSVNATTAQDLIQQMDARGPKGFWAYTDWYVKWTGGCDLSVSITYTMPKHKNEAKLDPELRKSWQSFVTALRKHEELHGAHGIQAAQEIEKSKCADGDSVIRKWSEQDKVLDQRTDHGKKDGVVLK</sequence>